<reference evidence="2" key="3">
    <citation type="submission" date="2021-05" db="UniProtKB">
        <authorList>
            <consortium name="EnsemblPlants"/>
        </authorList>
    </citation>
    <scope>IDENTIFICATION</scope>
    <source>
        <strain evidence="2">cv. B73</strain>
    </source>
</reference>
<organism evidence="2 3">
    <name type="scientific">Zea mays</name>
    <name type="common">Maize</name>
    <dbReference type="NCBI Taxonomy" id="4577"/>
    <lineage>
        <taxon>Eukaryota</taxon>
        <taxon>Viridiplantae</taxon>
        <taxon>Streptophyta</taxon>
        <taxon>Embryophyta</taxon>
        <taxon>Tracheophyta</taxon>
        <taxon>Spermatophyta</taxon>
        <taxon>Magnoliopsida</taxon>
        <taxon>Liliopsida</taxon>
        <taxon>Poales</taxon>
        <taxon>Poaceae</taxon>
        <taxon>PACMAD clade</taxon>
        <taxon>Panicoideae</taxon>
        <taxon>Andropogonodae</taxon>
        <taxon>Andropogoneae</taxon>
        <taxon>Tripsacinae</taxon>
        <taxon>Zea</taxon>
    </lineage>
</organism>
<accession>A0A804R2K1</accession>
<evidence type="ECO:0000313" key="2">
    <source>
        <dbReference type="EnsemblPlants" id="Zm00001eb390250_P001"/>
    </source>
</evidence>
<feature type="region of interest" description="Disordered" evidence="1">
    <location>
        <begin position="1"/>
        <end position="90"/>
    </location>
</feature>
<feature type="compositionally biased region" description="Polar residues" evidence="1">
    <location>
        <begin position="1"/>
        <end position="13"/>
    </location>
</feature>
<name>A0A804R2K1_MAIZE</name>
<sequence>AHQPHTASPTLPSAASPHLAAVPRSRKLQLPLEDVPTCGPAPPTTSPSPTVTVPPAGAPARRRRRRPAGAGGPPSVAGLREGRGTAGPRARVALRPVAPTTGAGPAAPPRPVPVRGADDFLRLVDAHGSFRDALVALAALQVEARVALRKEEPARLASAARAALVRA</sequence>
<evidence type="ECO:0000313" key="3">
    <source>
        <dbReference type="Proteomes" id="UP000007305"/>
    </source>
</evidence>
<dbReference type="Proteomes" id="UP000007305">
    <property type="component" value="Chromosome 9"/>
</dbReference>
<evidence type="ECO:0000256" key="1">
    <source>
        <dbReference type="SAM" id="MobiDB-lite"/>
    </source>
</evidence>
<dbReference type="Gramene" id="Zm00001eb390250_T001">
    <property type="protein sequence ID" value="Zm00001eb390250_P001"/>
    <property type="gene ID" value="Zm00001eb390250"/>
</dbReference>
<protein>
    <submittedName>
        <fullName evidence="2">Uncharacterized protein</fullName>
    </submittedName>
</protein>
<dbReference type="AlphaFoldDB" id="A0A804R2K1"/>
<reference evidence="2" key="2">
    <citation type="submission" date="2019-07" db="EMBL/GenBank/DDBJ databases">
        <authorList>
            <person name="Seetharam A."/>
            <person name="Woodhouse M."/>
            <person name="Cannon E."/>
        </authorList>
    </citation>
    <scope>NUCLEOTIDE SEQUENCE [LARGE SCALE GENOMIC DNA]</scope>
    <source>
        <strain evidence="2">cv. B73</strain>
    </source>
</reference>
<dbReference type="EnsemblPlants" id="Zm00001eb390250_T001">
    <property type="protein sequence ID" value="Zm00001eb390250_P001"/>
    <property type="gene ID" value="Zm00001eb390250"/>
</dbReference>
<keyword evidence="3" id="KW-1185">Reference proteome</keyword>
<proteinExistence type="predicted"/>
<dbReference type="InParanoid" id="A0A804R2K1"/>
<reference evidence="3" key="1">
    <citation type="journal article" date="2009" name="Science">
        <title>The B73 maize genome: complexity, diversity, and dynamics.</title>
        <authorList>
            <person name="Schnable P.S."/>
            <person name="Ware D."/>
            <person name="Fulton R.S."/>
            <person name="Stein J.C."/>
            <person name="Wei F."/>
            <person name="Pasternak S."/>
            <person name="Liang C."/>
            <person name="Zhang J."/>
            <person name="Fulton L."/>
            <person name="Graves T.A."/>
            <person name="Minx P."/>
            <person name="Reily A.D."/>
            <person name="Courtney L."/>
            <person name="Kruchowski S.S."/>
            <person name="Tomlinson C."/>
            <person name="Strong C."/>
            <person name="Delehaunty K."/>
            <person name="Fronick C."/>
            <person name="Courtney B."/>
            <person name="Rock S.M."/>
            <person name="Belter E."/>
            <person name="Du F."/>
            <person name="Kim K."/>
            <person name="Abbott R.M."/>
            <person name="Cotton M."/>
            <person name="Levy A."/>
            <person name="Marchetto P."/>
            <person name="Ochoa K."/>
            <person name="Jackson S.M."/>
            <person name="Gillam B."/>
            <person name="Chen W."/>
            <person name="Yan L."/>
            <person name="Higginbotham J."/>
            <person name="Cardenas M."/>
            <person name="Waligorski J."/>
            <person name="Applebaum E."/>
            <person name="Phelps L."/>
            <person name="Falcone J."/>
            <person name="Kanchi K."/>
            <person name="Thane T."/>
            <person name="Scimone A."/>
            <person name="Thane N."/>
            <person name="Henke J."/>
            <person name="Wang T."/>
            <person name="Ruppert J."/>
            <person name="Shah N."/>
            <person name="Rotter K."/>
            <person name="Hodges J."/>
            <person name="Ingenthron E."/>
            <person name="Cordes M."/>
            <person name="Kohlberg S."/>
            <person name="Sgro J."/>
            <person name="Delgado B."/>
            <person name="Mead K."/>
            <person name="Chinwalla A."/>
            <person name="Leonard S."/>
            <person name="Crouse K."/>
            <person name="Collura K."/>
            <person name="Kudrna D."/>
            <person name="Currie J."/>
            <person name="He R."/>
            <person name="Angelova A."/>
            <person name="Rajasekar S."/>
            <person name="Mueller T."/>
            <person name="Lomeli R."/>
            <person name="Scara G."/>
            <person name="Ko A."/>
            <person name="Delaney K."/>
            <person name="Wissotski M."/>
            <person name="Lopez G."/>
            <person name="Campos D."/>
            <person name="Braidotti M."/>
            <person name="Ashley E."/>
            <person name="Golser W."/>
            <person name="Kim H."/>
            <person name="Lee S."/>
            <person name="Lin J."/>
            <person name="Dujmic Z."/>
            <person name="Kim W."/>
            <person name="Talag J."/>
            <person name="Zuccolo A."/>
            <person name="Fan C."/>
            <person name="Sebastian A."/>
            <person name="Kramer M."/>
            <person name="Spiegel L."/>
            <person name="Nascimento L."/>
            <person name="Zutavern T."/>
            <person name="Miller B."/>
            <person name="Ambroise C."/>
            <person name="Muller S."/>
            <person name="Spooner W."/>
            <person name="Narechania A."/>
            <person name="Ren L."/>
            <person name="Wei S."/>
            <person name="Kumari S."/>
            <person name="Faga B."/>
            <person name="Levy M.J."/>
            <person name="McMahan L."/>
            <person name="Van Buren P."/>
            <person name="Vaughn M.W."/>
            <person name="Ying K."/>
            <person name="Yeh C.-T."/>
            <person name="Emrich S.J."/>
            <person name="Jia Y."/>
            <person name="Kalyanaraman A."/>
            <person name="Hsia A.-P."/>
            <person name="Barbazuk W.B."/>
            <person name="Baucom R.S."/>
            <person name="Brutnell T.P."/>
            <person name="Carpita N.C."/>
            <person name="Chaparro C."/>
            <person name="Chia J.-M."/>
            <person name="Deragon J.-M."/>
            <person name="Estill J.C."/>
            <person name="Fu Y."/>
            <person name="Jeddeloh J.A."/>
            <person name="Han Y."/>
            <person name="Lee H."/>
            <person name="Li P."/>
            <person name="Lisch D.R."/>
            <person name="Liu S."/>
            <person name="Liu Z."/>
            <person name="Nagel D.H."/>
            <person name="McCann M.C."/>
            <person name="SanMiguel P."/>
            <person name="Myers A.M."/>
            <person name="Nettleton D."/>
            <person name="Nguyen J."/>
            <person name="Penning B.W."/>
            <person name="Ponnala L."/>
            <person name="Schneider K.L."/>
            <person name="Schwartz D.C."/>
            <person name="Sharma A."/>
            <person name="Soderlund C."/>
            <person name="Springer N.M."/>
            <person name="Sun Q."/>
            <person name="Wang H."/>
            <person name="Waterman M."/>
            <person name="Westerman R."/>
            <person name="Wolfgruber T.K."/>
            <person name="Yang L."/>
            <person name="Yu Y."/>
            <person name="Zhang L."/>
            <person name="Zhou S."/>
            <person name="Zhu Q."/>
            <person name="Bennetzen J.L."/>
            <person name="Dawe R.K."/>
            <person name="Jiang J."/>
            <person name="Jiang N."/>
            <person name="Presting G.G."/>
            <person name="Wessler S.R."/>
            <person name="Aluru S."/>
            <person name="Martienssen R.A."/>
            <person name="Clifton S.W."/>
            <person name="McCombie W.R."/>
            <person name="Wing R.A."/>
            <person name="Wilson R.K."/>
        </authorList>
    </citation>
    <scope>NUCLEOTIDE SEQUENCE [LARGE SCALE GENOMIC DNA]</scope>
    <source>
        <strain evidence="3">cv. B73</strain>
    </source>
</reference>
<feature type="compositionally biased region" description="Low complexity" evidence="1">
    <location>
        <begin position="47"/>
        <end position="59"/>
    </location>
</feature>